<sequence length="260" mass="28483">MAPVFETPAPDARLATQALHGEILDIFAQDGAFGLARCRRDHYVGWVPMASLSQPVHAPTHKVRTLRTHAYSAPDLKSPPQTVLSLGAHVTASGTQGDYVQCEHAGWVHTRHLAPLGTMEPDPVTTAERYLHTPYLWGGRDSLGLDCTGLTQQAFEAAGVLLPRDSDMQLAWAGDEIVDWKVSGALKRGDILFWKGHAGIMTDTHHLLHANAWHMAVAREPLEDAITRIKTYYAEPVGARRIDIGKLAGRVPDWMAEPVA</sequence>
<dbReference type="EMBL" id="ARYK01000003">
    <property type="protein sequence ID" value="KCZ92904.1"/>
    <property type="molecule type" value="Genomic_DNA"/>
</dbReference>
<dbReference type="GO" id="GO:0006508">
    <property type="term" value="P:proteolysis"/>
    <property type="evidence" value="ECO:0007669"/>
    <property type="project" value="UniProtKB-KW"/>
</dbReference>
<organism evidence="6 7">
    <name type="scientific">Hyphomonas johnsonii MHS-2</name>
    <dbReference type="NCBI Taxonomy" id="1280950"/>
    <lineage>
        <taxon>Bacteria</taxon>
        <taxon>Pseudomonadati</taxon>
        <taxon>Pseudomonadota</taxon>
        <taxon>Alphaproteobacteria</taxon>
        <taxon>Hyphomonadales</taxon>
        <taxon>Hyphomonadaceae</taxon>
        <taxon>Hyphomonas</taxon>
    </lineage>
</organism>
<dbReference type="Pfam" id="PF00877">
    <property type="entry name" value="NLPC_P60"/>
    <property type="match status" value="1"/>
</dbReference>
<dbReference type="PANTHER" id="PTHR47053:SF1">
    <property type="entry name" value="MUREIN DD-ENDOPEPTIDASE MEPH-RELATED"/>
    <property type="match status" value="1"/>
</dbReference>
<dbReference type="STRING" id="1280950.HJO_08112"/>
<gene>
    <name evidence="6" type="ORF">HJO_08112</name>
</gene>
<feature type="domain" description="NlpC/P60" evidence="5">
    <location>
        <begin position="117"/>
        <end position="243"/>
    </location>
</feature>
<dbReference type="AlphaFoldDB" id="A0A059FQH5"/>
<evidence type="ECO:0000256" key="1">
    <source>
        <dbReference type="ARBA" id="ARBA00007074"/>
    </source>
</evidence>
<dbReference type="Pfam" id="PF18348">
    <property type="entry name" value="SH3_16"/>
    <property type="match status" value="1"/>
</dbReference>
<protein>
    <submittedName>
        <fullName evidence="6">NlpC/P60 family protein</fullName>
    </submittedName>
</protein>
<comment type="caution">
    <text evidence="6">The sequence shown here is derived from an EMBL/GenBank/DDBJ whole genome shotgun (WGS) entry which is preliminary data.</text>
</comment>
<keyword evidence="4" id="KW-0788">Thiol protease</keyword>
<dbReference type="SUPFAM" id="SSF54001">
    <property type="entry name" value="Cysteine proteinases"/>
    <property type="match status" value="1"/>
</dbReference>
<evidence type="ECO:0000259" key="5">
    <source>
        <dbReference type="PROSITE" id="PS51935"/>
    </source>
</evidence>
<keyword evidence="3" id="KW-0378">Hydrolase</keyword>
<evidence type="ECO:0000313" key="6">
    <source>
        <dbReference type="EMBL" id="KCZ92904.1"/>
    </source>
</evidence>
<accession>A0A059FQH5</accession>
<evidence type="ECO:0000313" key="7">
    <source>
        <dbReference type="Proteomes" id="UP000025171"/>
    </source>
</evidence>
<dbReference type="PROSITE" id="PS51935">
    <property type="entry name" value="NLPC_P60"/>
    <property type="match status" value="1"/>
</dbReference>
<proteinExistence type="inferred from homology"/>
<dbReference type="Gene3D" id="3.90.1720.10">
    <property type="entry name" value="endopeptidase domain like (from Nostoc punctiforme)"/>
    <property type="match status" value="1"/>
</dbReference>
<dbReference type="InterPro" id="IPR038765">
    <property type="entry name" value="Papain-like_cys_pep_sf"/>
</dbReference>
<keyword evidence="7" id="KW-1185">Reference proteome</keyword>
<dbReference type="InterPro" id="IPR041382">
    <property type="entry name" value="SH3_16"/>
</dbReference>
<evidence type="ECO:0000256" key="4">
    <source>
        <dbReference type="ARBA" id="ARBA00022807"/>
    </source>
</evidence>
<reference evidence="6 7" key="1">
    <citation type="journal article" date="2014" name="Antonie Van Leeuwenhoek">
        <title>Hyphomonas beringensis sp. nov. and Hyphomonas chukchiensis sp. nov., isolated from surface seawater of the Bering Sea and Chukchi Sea.</title>
        <authorList>
            <person name="Li C."/>
            <person name="Lai Q."/>
            <person name="Li G."/>
            <person name="Dong C."/>
            <person name="Wang J."/>
            <person name="Liao Y."/>
            <person name="Shao Z."/>
        </authorList>
    </citation>
    <scope>NUCLEOTIDE SEQUENCE [LARGE SCALE GENOMIC DNA]</scope>
    <source>
        <strain evidence="6 7">MHS-2</strain>
    </source>
</reference>
<dbReference type="GO" id="GO:0008234">
    <property type="term" value="F:cysteine-type peptidase activity"/>
    <property type="evidence" value="ECO:0007669"/>
    <property type="project" value="UniProtKB-KW"/>
</dbReference>
<dbReference type="Proteomes" id="UP000025171">
    <property type="component" value="Unassembled WGS sequence"/>
</dbReference>
<dbReference type="eggNOG" id="COG0791">
    <property type="taxonomic scope" value="Bacteria"/>
</dbReference>
<comment type="similarity">
    <text evidence="1">Belongs to the peptidase C40 family.</text>
</comment>
<evidence type="ECO:0000256" key="3">
    <source>
        <dbReference type="ARBA" id="ARBA00022801"/>
    </source>
</evidence>
<evidence type="ECO:0000256" key="2">
    <source>
        <dbReference type="ARBA" id="ARBA00022670"/>
    </source>
</evidence>
<dbReference type="InterPro" id="IPR000064">
    <property type="entry name" value="NLP_P60_dom"/>
</dbReference>
<dbReference type="InterPro" id="IPR051202">
    <property type="entry name" value="Peptidase_C40"/>
</dbReference>
<keyword evidence="2" id="KW-0645">Protease</keyword>
<name>A0A059FQH5_9PROT</name>
<dbReference type="PATRIC" id="fig|1280950.3.peg.1627"/>
<dbReference type="PANTHER" id="PTHR47053">
    <property type="entry name" value="MUREIN DD-ENDOPEPTIDASE MEPH-RELATED"/>
    <property type="match status" value="1"/>
</dbReference>